<feature type="compositionally biased region" description="Basic and acidic residues" evidence="1">
    <location>
        <begin position="414"/>
        <end position="434"/>
    </location>
</feature>
<protein>
    <submittedName>
        <fullName evidence="2">Uncharacterized protein</fullName>
    </submittedName>
</protein>
<proteinExistence type="predicted"/>
<evidence type="ECO:0000313" key="2">
    <source>
        <dbReference type="EMBL" id="QCD86417.1"/>
    </source>
</evidence>
<keyword evidence="3" id="KW-1185">Reference proteome</keyword>
<dbReference type="AlphaFoldDB" id="A0A4D6LCW1"/>
<evidence type="ECO:0000256" key="1">
    <source>
        <dbReference type="SAM" id="MobiDB-lite"/>
    </source>
</evidence>
<organism evidence="2 3">
    <name type="scientific">Vigna unguiculata</name>
    <name type="common">Cowpea</name>
    <dbReference type="NCBI Taxonomy" id="3917"/>
    <lineage>
        <taxon>Eukaryota</taxon>
        <taxon>Viridiplantae</taxon>
        <taxon>Streptophyta</taxon>
        <taxon>Embryophyta</taxon>
        <taxon>Tracheophyta</taxon>
        <taxon>Spermatophyta</taxon>
        <taxon>Magnoliopsida</taxon>
        <taxon>eudicotyledons</taxon>
        <taxon>Gunneridae</taxon>
        <taxon>Pentapetalae</taxon>
        <taxon>rosids</taxon>
        <taxon>fabids</taxon>
        <taxon>Fabales</taxon>
        <taxon>Fabaceae</taxon>
        <taxon>Papilionoideae</taxon>
        <taxon>50 kb inversion clade</taxon>
        <taxon>NPAAA clade</taxon>
        <taxon>indigoferoid/millettioid clade</taxon>
        <taxon>Phaseoleae</taxon>
        <taxon>Vigna</taxon>
    </lineage>
</organism>
<dbReference type="Proteomes" id="UP000501690">
    <property type="component" value="Linkage Group LG3"/>
</dbReference>
<sequence length="434" mass="48132">MRFAEAVYLGMVGTSASQSLGKNFPVLRKEVTYRLIVVGFCIWVRWKLVSDCQEVLLVTVRVEEARVWYLSPTSVICSYVVFFSWFYSDESDASYGSLREEWMERERESIFESDSLRIVRRELTKEKRESGKGTRVLVWTRVKGSSSRIQGKAPIFKSKRGNQNENRVSGIFPETAKRVARDCQATHAPNPISGKLELTANKALDVTSRQIVEVLERLPPRGSGKWIVCCYLTDDLGRDACGVMAHYAKKVGALDDLFAKIRDQLAASVKGEGSLKAANLAGPVVESVRPPAQKRLTVSKMKGVGKDKKRLRALAKIGGVAPSGSNNPDLGGFEKAKGFEKALRQVEFLHQEVSVTDCRFNVNLDIYDNKMLDVAEISRLKALVEEELANAEDEGTLVTTPPMNVGGDNVSNKEVTEEEAKVADEDGDGREDGE</sequence>
<dbReference type="EMBL" id="CP039347">
    <property type="protein sequence ID" value="QCD86417.1"/>
    <property type="molecule type" value="Genomic_DNA"/>
</dbReference>
<name>A0A4D6LCW1_VIGUN</name>
<reference evidence="2 3" key="1">
    <citation type="submission" date="2019-04" db="EMBL/GenBank/DDBJ databases">
        <title>An improved genome assembly and genetic linkage map for asparagus bean, Vigna unguiculata ssp. sesquipedialis.</title>
        <authorList>
            <person name="Xia Q."/>
            <person name="Zhang R."/>
            <person name="Dong Y."/>
        </authorList>
    </citation>
    <scope>NUCLEOTIDE SEQUENCE [LARGE SCALE GENOMIC DNA]</scope>
    <source>
        <tissue evidence="2">Leaf</tissue>
    </source>
</reference>
<accession>A0A4D6LCW1</accession>
<evidence type="ECO:0000313" key="3">
    <source>
        <dbReference type="Proteomes" id="UP000501690"/>
    </source>
</evidence>
<gene>
    <name evidence="2" type="ORF">DEO72_LG3g939</name>
</gene>
<feature type="region of interest" description="Disordered" evidence="1">
    <location>
        <begin position="393"/>
        <end position="434"/>
    </location>
</feature>